<dbReference type="GO" id="GO:0006612">
    <property type="term" value="P:protein targeting to membrane"/>
    <property type="evidence" value="ECO:0007669"/>
    <property type="project" value="TreeGrafter"/>
</dbReference>
<feature type="region of interest" description="Disordered" evidence="8">
    <location>
        <begin position="340"/>
        <end position="359"/>
    </location>
</feature>
<name>A0A7J7F312_DICBM</name>
<dbReference type="Pfam" id="PF13695">
    <property type="entry name" value="Zn_ribbon_3CxxC"/>
    <property type="match status" value="1"/>
</dbReference>
<evidence type="ECO:0000256" key="7">
    <source>
        <dbReference type="ARBA" id="ARBA00023136"/>
    </source>
</evidence>
<dbReference type="EMBL" id="JACDTQ010001514">
    <property type="protein sequence ID" value="KAF5922248.1"/>
    <property type="molecule type" value="Genomic_DNA"/>
</dbReference>
<dbReference type="Proteomes" id="UP000551758">
    <property type="component" value="Unassembled WGS sequence"/>
</dbReference>
<evidence type="ECO:0000256" key="6">
    <source>
        <dbReference type="ARBA" id="ARBA00022989"/>
    </source>
</evidence>
<dbReference type="InterPro" id="IPR026096">
    <property type="entry name" value="R-trans_p"/>
</dbReference>
<dbReference type="PANTHER" id="PTHR14402:SF8">
    <property type="entry name" value="RECEPTOR-TRANSPORTING PROTEIN 4"/>
    <property type="match status" value="1"/>
</dbReference>
<evidence type="ECO:0000256" key="3">
    <source>
        <dbReference type="ARBA" id="ARBA00022723"/>
    </source>
</evidence>
<keyword evidence="11" id="KW-1185">Reference proteome</keyword>
<evidence type="ECO:0000256" key="5">
    <source>
        <dbReference type="ARBA" id="ARBA00022833"/>
    </source>
</evidence>
<dbReference type="GO" id="GO:0005737">
    <property type="term" value="C:cytoplasm"/>
    <property type="evidence" value="ECO:0007669"/>
    <property type="project" value="TreeGrafter"/>
</dbReference>
<dbReference type="OrthoDB" id="8121437at2759"/>
<evidence type="ECO:0000313" key="11">
    <source>
        <dbReference type="Proteomes" id="UP000551758"/>
    </source>
</evidence>
<feature type="region of interest" description="Disordered" evidence="8">
    <location>
        <begin position="364"/>
        <end position="428"/>
    </location>
</feature>
<dbReference type="GO" id="GO:0001580">
    <property type="term" value="P:detection of chemical stimulus involved in sensory perception of bitter taste"/>
    <property type="evidence" value="ECO:0007669"/>
    <property type="project" value="TreeGrafter"/>
</dbReference>
<evidence type="ECO:0000256" key="1">
    <source>
        <dbReference type="ARBA" id="ARBA00004167"/>
    </source>
</evidence>
<dbReference type="GO" id="GO:0051205">
    <property type="term" value="P:protein insertion into membrane"/>
    <property type="evidence" value="ECO:0007669"/>
    <property type="project" value="TreeGrafter"/>
</dbReference>
<dbReference type="GO" id="GO:0031849">
    <property type="term" value="F:olfactory receptor binding"/>
    <property type="evidence" value="ECO:0007669"/>
    <property type="project" value="TreeGrafter"/>
</dbReference>
<keyword evidence="6" id="KW-1133">Transmembrane helix</keyword>
<evidence type="ECO:0000256" key="8">
    <source>
        <dbReference type="SAM" id="MobiDB-lite"/>
    </source>
</evidence>
<dbReference type="InterPro" id="IPR027377">
    <property type="entry name" value="ZAR1/RTP1-5-like_Znf-3CxxC"/>
</dbReference>
<evidence type="ECO:0000259" key="9">
    <source>
        <dbReference type="SMART" id="SM01328"/>
    </source>
</evidence>
<dbReference type="SMART" id="SM01328">
    <property type="entry name" value="zf-3CxxC"/>
    <property type="match status" value="1"/>
</dbReference>
<protein>
    <recommendedName>
        <fullName evidence="9">3CxxC-type domain-containing protein</fullName>
    </recommendedName>
</protein>
<comment type="caution">
    <text evidence="10">The sequence shown here is derived from an EMBL/GenBank/DDBJ whole genome shotgun (WGS) entry which is preliminary data.</text>
</comment>
<organism evidence="10 11">
    <name type="scientific">Diceros bicornis minor</name>
    <name type="common">South-central black rhinoceros</name>
    <dbReference type="NCBI Taxonomy" id="77932"/>
    <lineage>
        <taxon>Eukaryota</taxon>
        <taxon>Metazoa</taxon>
        <taxon>Chordata</taxon>
        <taxon>Craniata</taxon>
        <taxon>Vertebrata</taxon>
        <taxon>Euteleostomi</taxon>
        <taxon>Mammalia</taxon>
        <taxon>Eutheria</taxon>
        <taxon>Laurasiatheria</taxon>
        <taxon>Perissodactyla</taxon>
        <taxon>Rhinocerotidae</taxon>
        <taxon>Diceros</taxon>
    </lineage>
</organism>
<feature type="region of interest" description="Disordered" evidence="8">
    <location>
        <begin position="199"/>
        <end position="323"/>
    </location>
</feature>
<feature type="compositionally biased region" description="Polar residues" evidence="8">
    <location>
        <begin position="247"/>
        <end position="257"/>
    </location>
</feature>
<dbReference type="PANTHER" id="PTHR14402">
    <property type="entry name" value="RECEPTOR TRANSPORTING PROTEIN"/>
    <property type="match status" value="1"/>
</dbReference>
<dbReference type="AlphaFoldDB" id="A0A7J7F312"/>
<dbReference type="GO" id="GO:0008270">
    <property type="term" value="F:zinc ion binding"/>
    <property type="evidence" value="ECO:0007669"/>
    <property type="project" value="UniProtKB-KW"/>
</dbReference>
<sequence length="489" mass="54295">MDSQSQRERTALDVGTWEQIFQELMKQVKPQARWTLKLDGNLQPDCVAQGWKQYQQRAFGRFWCSSCQRRWFSAQVQVLCHMHLEHQKSQGQVLMRLFAQRCRKCSWSRFEKPEFSQDSTMRILNNLVRRIVERFYTNSIKKTSEIPVKLEVPLEGSHDMINCEACSLGFCVRGLQNCMTKPSECPLSCMEIGSSLPHTGDVYGPNRARNQSPEAKKAERNEYSCAQKMAGPSHSTVGIQVPGASPQPKQETVQQPTLGADRQATRGTGPQPIKVAGSLPQGWTDPQPIQAVHQLPTAKADSQSILRREPQAPRRTYSQAVRRAGQQSIQEACSQAIQGAAVPATRETDSQPTRGAIPRVISRLEPQATGRAGPPPLESNPQTTRGAIPKATSGLDTQATGRAGPPPLESNLQTTRRAGPMATCGSGTSRTQVARGRQERCLPRRPAPDSFFRPGPSMPQNDFLDHGQLIKWGCACVVALFTFLVRRYL</sequence>
<keyword evidence="7" id="KW-0472">Membrane</keyword>
<comment type="subcellular location">
    <subcellularLocation>
        <location evidence="1">Membrane</location>
        <topology evidence="1">Single-pass membrane protein</topology>
    </subcellularLocation>
</comment>
<keyword evidence="5" id="KW-0862">Zinc</keyword>
<evidence type="ECO:0000256" key="4">
    <source>
        <dbReference type="ARBA" id="ARBA00022771"/>
    </source>
</evidence>
<keyword evidence="4" id="KW-0863">Zinc-finger</keyword>
<keyword evidence="3" id="KW-0479">Metal-binding</keyword>
<gene>
    <name evidence="10" type="ORF">HPG69_007136</name>
</gene>
<dbReference type="GO" id="GO:0016020">
    <property type="term" value="C:membrane"/>
    <property type="evidence" value="ECO:0007669"/>
    <property type="project" value="UniProtKB-SubCell"/>
</dbReference>
<accession>A0A7J7F312</accession>
<keyword evidence="2" id="KW-0812">Transmembrane</keyword>
<reference evidence="10 11" key="1">
    <citation type="journal article" date="2020" name="Mol. Biol. Evol.">
        <title>Interspecific Gene Flow and the Evolution of Specialization in Black and White Rhinoceros.</title>
        <authorList>
            <person name="Moodley Y."/>
            <person name="Westbury M.V."/>
            <person name="Russo I.M."/>
            <person name="Gopalakrishnan S."/>
            <person name="Rakotoarivelo A."/>
            <person name="Olsen R.A."/>
            <person name="Prost S."/>
            <person name="Tunstall T."/>
            <person name="Ryder O.A."/>
            <person name="Dalen L."/>
            <person name="Bruford M.W."/>
        </authorList>
    </citation>
    <scope>NUCLEOTIDE SEQUENCE [LARGE SCALE GENOMIC DNA]</scope>
    <source>
        <strain evidence="10">SBR-YM</strain>
        <tissue evidence="10">Skin</tissue>
    </source>
</reference>
<proteinExistence type="predicted"/>
<evidence type="ECO:0000313" key="10">
    <source>
        <dbReference type="EMBL" id="KAF5922248.1"/>
    </source>
</evidence>
<feature type="domain" description="3CxxC-type" evidence="9">
    <location>
        <begin position="57"/>
        <end position="169"/>
    </location>
</feature>
<evidence type="ECO:0000256" key="2">
    <source>
        <dbReference type="ARBA" id="ARBA00022692"/>
    </source>
</evidence>